<feature type="domain" description="O-antigen ligase-related" evidence="6">
    <location>
        <begin position="197"/>
        <end position="335"/>
    </location>
</feature>
<feature type="transmembrane region" description="Helical" evidence="5">
    <location>
        <begin position="328"/>
        <end position="347"/>
    </location>
</feature>
<feature type="transmembrane region" description="Helical" evidence="5">
    <location>
        <begin position="12"/>
        <end position="32"/>
    </location>
</feature>
<keyword evidence="4 5" id="KW-0472">Membrane</keyword>
<evidence type="ECO:0000256" key="5">
    <source>
        <dbReference type="SAM" id="Phobius"/>
    </source>
</evidence>
<evidence type="ECO:0000313" key="7">
    <source>
        <dbReference type="EMBL" id="WZP06845.1"/>
    </source>
</evidence>
<comment type="subcellular location">
    <subcellularLocation>
        <location evidence="1">Membrane</location>
        <topology evidence="1">Multi-pass membrane protein</topology>
    </subcellularLocation>
</comment>
<evidence type="ECO:0000313" key="8">
    <source>
        <dbReference type="Proteomes" id="UP001472074"/>
    </source>
</evidence>
<name>A0ABZ2ZFB6_9BACI</name>
<dbReference type="InterPro" id="IPR051533">
    <property type="entry name" value="WaaL-like"/>
</dbReference>
<evidence type="ECO:0000256" key="3">
    <source>
        <dbReference type="ARBA" id="ARBA00022989"/>
    </source>
</evidence>
<keyword evidence="2 5" id="KW-0812">Transmembrane</keyword>
<dbReference type="InterPro" id="IPR007016">
    <property type="entry name" value="O-antigen_ligase-rel_domated"/>
</dbReference>
<feature type="transmembrane region" description="Helical" evidence="5">
    <location>
        <begin position="359"/>
        <end position="386"/>
    </location>
</feature>
<protein>
    <submittedName>
        <fullName evidence="7">O-antigen ligase family protein</fullName>
    </submittedName>
</protein>
<feature type="transmembrane region" description="Helical" evidence="5">
    <location>
        <begin position="38"/>
        <end position="57"/>
    </location>
</feature>
<reference evidence="7 8" key="1">
    <citation type="submission" date="2024-04" db="EMBL/GenBank/DDBJ databases">
        <title>Screening of coral probiotics and analysis of their probiotic properties.</title>
        <authorList>
            <person name="Wang S."/>
        </authorList>
    </citation>
    <scope>NUCLEOTIDE SEQUENCE [LARGE SCALE GENOMIC DNA]</scope>
    <source>
        <strain evidence="7 8">GXU-Z9</strain>
    </source>
</reference>
<dbReference type="RefSeq" id="WP_009331599.1">
    <property type="nucleotide sequence ID" value="NZ_CP151651.1"/>
</dbReference>
<evidence type="ECO:0000256" key="2">
    <source>
        <dbReference type="ARBA" id="ARBA00022692"/>
    </source>
</evidence>
<evidence type="ECO:0000256" key="1">
    <source>
        <dbReference type="ARBA" id="ARBA00004141"/>
    </source>
</evidence>
<organism evidence="7 8">
    <name type="scientific">Cytobacillus pseudoceanisediminis</name>
    <dbReference type="NCBI Taxonomy" id="3051614"/>
    <lineage>
        <taxon>Bacteria</taxon>
        <taxon>Bacillati</taxon>
        <taxon>Bacillota</taxon>
        <taxon>Bacilli</taxon>
        <taxon>Bacillales</taxon>
        <taxon>Bacillaceae</taxon>
        <taxon>Cytobacillus</taxon>
    </lineage>
</organism>
<keyword evidence="8" id="KW-1185">Reference proteome</keyword>
<dbReference type="GO" id="GO:0016874">
    <property type="term" value="F:ligase activity"/>
    <property type="evidence" value="ECO:0007669"/>
    <property type="project" value="UniProtKB-KW"/>
</dbReference>
<sequence length="417" mass="48095">MDQGIMIRKQKASFTLFFLFLLVTMANYYIYIGFAIKPYLIFSFLYLLVHISSFYFQRLHGFEVAMLIFYLMYSFTGAFALYPSASIRILLGIILYIACYFIIKSIIGRTNNWTIERAIADAGVLFNTLSLILYLIGLQRLGFDFEGDRIYEWGVMLDRNYPRLIGVLQDPNYFVFYNTLFFCYFLCHSKSMKNKVGLLLCILTNLLTFSRGGLLVLLIILCLYILKDKPLKRIKLLAGMVVSLSAAVYLAVFYMKLDLFSILGSRIEDLAEDGGSGRLELWGRAWDFFVSNKYLGIGAYNFPEYNSFQYGDSLQVHNTFLEILSESGLIGISCFGVFILTVFMQLIQSKLYRNKPYLLLVFFGIILQMGFLSIIINDMFFLYLAILSTYLHNERNKSQINQRGTGIYPVHSAEKNE</sequence>
<keyword evidence="7" id="KW-0436">Ligase</keyword>
<feature type="transmembrane region" description="Helical" evidence="5">
    <location>
        <begin position="64"/>
        <end position="83"/>
    </location>
</feature>
<proteinExistence type="predicted"/>
<feature type="transmembrane region" description="Helical" evidence="5">
    <location>
        <begin position="119"/>
        <end position="137"/>
    </location>
</feature>
<feature type="transmembrane region" description="Helical" evidence="5">
    <location>
        <begin position="196"/>
        <end position="224"/>
    </location>
</feature>
<evidence type="ECO:0000256" key="4">
    <source>
        <dbReference type="ARBA" id="ARBA00023136"/>
    </source>
</evidence>
<dbReference type="Pfam" id="PF04932">
    <property type="entry name" value="Wzy_C"/>
    <property type="match status" value="1"/>
</dbReference>
<feature type="transmembrane region" description="Helical" evidence="5">
    <location>
        <begin position="236"/>
        <end position="255"/>
    </location>
</feature>
<accession>A0ABZ2ZFB6</accession>
<feature type="transmembrane region" description="Helical" evidence="5">
    <location>
        <begin position="89"/>
        <end position="107"/>
    </location>
</feature>
<dbReference type="EMBL" id="CP151651">
    <property type="protein sequence ID" value="WZP06845.1"/>
    <property type="molecule type" value="Genomic_DNA"/>
</dbReference>
<gene>
    <name evidence="7" type="ORF">AADC60_22755</name>
</gene>
<dbReference type="PANTHER" id="PTHR37422">
    <property type="entry name" value="TEICHURONIC ACID BIOSYNTHESIS PROTEIN TUAE"/>
    <property type="match status" value="1"/>
</dbReference>
<keyword evidence="3 5" id="KW-1133">Transmembrane helix</keyword>
<dbReference type="PANTHER" id="PTHR37422:SF17">
    <property type="entry name" value="O-ANTIGEN LIGASE"/>
    <property type="match status" value="1"/>
</dbReference>
<dbReference type="Proteomes" id="UP001472074">
    <property type="component" value="Chromosome"/>
</dbReference>
<evidence type="ECO:0000259" key="6">
    <source>
        <dbReference type="Pfam" id="PF04932"/>
    </source>
</evidence>